<proteinExistence type="predicted"/>
<sequence>MKYNEVKKILAESTQSDWIIDDESGSFTYKDDLNLHIVRAPYDTYRYFNEKWATSHPDPKAVSVEFTVKYGNSFVDKQTLVSVDGHRATLPMPTSASDLSVKISDVNFAKIVDVGSRVDEYLKRSNIKIKYNEE</sequence>
<comment type="caution">
    <text evidence="1">The sequence shown here is derived from an EMBL/GenBank/DDBJ whole genome shotgun (WGS) entry which is preliminary data.</text>
</comment>
<reference evidence="1 2" key="1">
    <citation type="submission" date="2024-09" db="EMBL/GenBank/DDBJ databases">
        <title>Genomes of Rahnella.</title>
        <authorList>
            <person name="Mnguni F.C."/>
            <person name="Shin G.Y."/>
            <person name="Coutinho T."/>
        </authorList>
    </citation>
    <scope>NUCLEOTIDE SEQUENCE [LARGE SCALE GENOMIC DNA]</scope>
    <source>
        <strain evidence="1 2">20WA0057</strain>
    </source>
</reference>
<gene>
    <name evidence="1" type="ORF">ACFPK4_23400</name>
</gene>
<name>A0ABW6CH61_RAHSY</name>
<protein>
    <submittedName>
        <fullName evidence="1">Uncharacterized protein</fullName>
    </submittedName>
</protein>
<keyword evidence="2" id="KW-1185">Reference proteome</keyword>
<evidence type="ECO:0000313" key="1">
    <source>
        <dbReference type="EMBL" id="MFD3226491.1"/>
    </source>
</evidence>
<evidence type="ECO:0000313" key="2">
    <source>
        <dbReference type="Proteomes" id="UP001598201"/>
    </source>
</evidence>
<dbReference type="RefSeq" id="WP_379672221.1">
    <property type="nucleotide sequence ID" value="NZ_JBHUCJ010000089.1"/>
</dbReference>
<accession>A0ABW6CH61</accession>
<organism evidence="1 2">
    <name type="scientific">Rahnella sp. (strain Y9602)</name>
    <dbReference type="NCBI Taxonomy" id="2703885"/>
    <lineage>
        <taxon>Bacteria</taxon>
        <taxon>Pseudomonadati</taxon>
        <taxon>Pseudomonadota</taxon>
        <taxon>Gammaproteobacteria</taxon>
        <taxon>Enterobacterales</taxon>
        <taxon>Yersiniaceae</taxon>
        <taxon>Rahnella</taxon>
    </lineage>
</organism>
<dbReference type="EMBL" id="JBHUCJ010000089">
    <property type="protein sequence ID" value="MFD3226491.1"/>
    <property type="molecule type" value="Genomic_DNA"/>
</dbReference>
<dbReference type="Proteomes" id="UP001598201">
    <property type="component" value="Unassembled WGS sequence"/>
</dbReference>